<evidence type="ECO:0000313" key="5">
    <source>
        <dbReference type="Proteomes" id="UP000292939"/>
    </source>
</evidence>
<dbReference type="EMBL" id="CP031395">
    <property type="protein sequence ID" value="QBK05532.1"/>
    <property type="molecule type" value="Genomic_DNA"/>
</dbReference>
<accession>A0A4P6UK35</accession>
<sequence length="672" mass="72413">MTETASPTPSAPAPERRPRVLRRLLRLVLLLGLALVLVLLAGIAWVAAHFNPQTQSRQLAEQIQARTGYLLSTAAPPRLTFTPRLGLTWGPLLLESPPQDSTTGTPARRVATAKGMSLTLDAFALLRGETQVRRVRIDDLSLWPAPDRRYTLPLVELRLSRPGATEAAPANASVSGPNRAADPASVDPHLAPPLTHALDLHATVMDAMGQALPLRLQGQIGVEADTAPTQSAPPSQRRAFHLVLQGAFDQTTFALDAKRTDASPVLRFDLALGTLDLDRYQAHPLAQPVLQTAAWQADAEPGMATTHPVAASVTDTAPHAVAADQTIDQTRDPRTAASPPMRASGTGALLRWVHDLGLDSLDLQGTLRVASLQFMNVKLSHLRLQAQVQDLPLQDSQGRKRRRIDVNPLAASLYDGGVHGSLRIHLDGDQPTPPRASPATTFFATKLDLRDVRIGALLRDALAIDWLDGRGNVALDLRSGGAAPGTFTRHLNGSVGLQLQDGSIGMNVADMVRAGLGRLGKMNATRPSVQPPATGSTQDASRWRTSFDRLRASFQIEDGVARNQDLTLQAPSLRVGGGGTAWLAESRLDYTLRVTIAPATLQQNPEREAQALDSLQGLTVPVQLLGAFDDIQWRIAYADIAATRQLRQRLRGWAQDSLDSLRGLLPRGKPKD</sequence>
<dbReference type="GO" id="GO:0090313">
    <property type="term" value="P:regulation of protein targeting to membrane"/>
    <property type="evidence" value="ECO:0007669"/>
    <property type="project" value="TreeGrafter"/>
</dbReference>
<evidence type="ECO:0000256" key="2">
    <source>
        <dbReference type="SAM" id="Phobius"/>
    </source>
</evidence>
<dbReference type="OrthoDB" id="9766390at2"/>
<keyword evidence="2" id="KW-1133">Transmembrane helix</keyword>
<protein>
    <submittedName>
        <fullName evidence="4">AsmA family protein</fullName>
    </submittedName>
</protein>
<feature type="region of interest" description="Disordered" evidence="1">
    <location>
        <begin position="167"/>
        <end position="190"/>
    </location>
</feature>
<dbReference type="InterPro" id="IPR007844">
    <property type="entry name" value="AsmA"/>
</dbReference>
<reference evidence="4 5" key="1">
    <citation type="submission" date="2018-07" db="EMBL/GenBank/DDBJ databases">
        <title>Exploring interactions and the metabolic potential of the ultra-small soil bacteria Hylemonella gracilis.</title>
        <authorList>
            <person name="Tyc O."/>
            <person name="Kulkarni P."/>
            <person name="Gawehns F."/>
            <person name="Hundscheid M."/>
            <person name="Zweers H."/>
            <person name="Garbeva P."/>
        </authorList>
    </citation>
    <scope>NUCLEOTIDE SEQUENCE [LARGE SCALE GENOMIC DNA]</scope>
    <source>
        <strain evidence="4 5">NS1</strain>
    </source>
</reference>
<name>A0A4P6UK35_9BURK</name>
<keyword evidence="2" id="KW-0812">Transmembrane</keyword>
<feature type="transmembrane region" description="Helical" evidence="2">
    <location>
        <begin position="24"/>
        <end position="48"/>
    </location>
</feature>
<dbReference type="Proteomes" id="UP000292939">
    <property type="component" value="Chromosome"/>
</dbReference>
<dbReference type="KEGG" id="hgr:DW355_12990"/>
<feature type="domain" description="AsmA" evidence="3">
    <location>
        <begin position="401"/>
        <end position="566"/>
    </location>
</feature>
<evidence type="ECO:0000259" key="3">
    <source>
        <dbReference type="Pfam" id="PF05170"/>
    </source>
</evidence>
<gene>
    <name evidence="4" type="ORF">DW355_12990</name>
</gene>
<evidence type="ECO:0000313" key="4">
    <source>
        <dbReference type="EMBL" id="QBK05532.1"/>
    </source>
</evidence>
<dbReference type="AlphaFoldDB" id="A0A4P6UK35"/>
<dbReference type="Pfam" id="PF05170">
    <property type="entry name" value="AsmA"/>
    <property type="match status" value="1"/>
</dbReference>
<keyword evidence="2" id="KW-0472">Membrane</keyword>
<organism evidence="4 5">
    <name type="scientific">Hylemonella gracilis</name>
    <dbReference type="NCBI Taxonomy" id="80880"/>
    <lineage>
        <taxon>Bacteria</taxon>
        <taxon>Pseudomonadati</taxon>
        <taxon>Pseudomonadota</taxon>
        <taxon>Betaproteobacteria</taxon>
        <taxon>Burkholderiales</taxon>
        <taxon>Comamonadaceae</taxon>
        <taxon>Hylemonella</taxon>
    </lineage>
</organism>
<evidence type="ECO:0000256" key="1">
    <source>
        <dbReference type="SAM" id="MobiDB-lite"/>
    </source>
</evidence>
<proteinExistence type="predicted"/>
<dbReference type="GO" id="GO:0005886">
    <property type="term" value="C:plasma membrane"/>
    <property type="evidence" value="ECO:0007669"/>
    <property type="project" value="TreeGrafter"/>
</dbReference>
<dbReference type="RefSeq" id="WP_131280673.1">
    <property type="nucleotide sequence ID" value="NZ_CP031395.1"/>
</dbReference>
<dbReference type="InterPro" id="IPR052894">
    <property type="entry name" value="AsmA-related"/>
</dbReference>
<dbReference type="PANTHER" id="PTHR30441">
    <property type="entry name" value="DUF748 DOMAIN-CONTAINING PROTEIN"/>
    <property type="match status" value="1"/>
</dbReference>
<dbReference type="PANTHER" id="PTHR30441:SF4">
    <property type="entry name" value="PROTEIN ASMA"/>
    <property type="match status" value="1"/>
</dbReference>